<dbReference type="RefSeq" id="WP_141991034.1">
    <property type="nucleotide sequence ID" value="NZ_VFRA01000001.1"/>
</dbReference>
<sequence>MSEVRHWIRRVIFRIKNGVKRLIIGLILSLPTQVQLRVLPSSQRYDSSLVPMPENLGSHSRSRLMIAPANSAGQGWAWAQAVNRYSSGATATNMAVVGPQDFGFGCGEPVPLGAYRWSRRWHEVQREAVTSQFTHVLVESDRPLFGDAQLRTAEADIDELVAAGLSVGLLFHGSDIRLPSRHAARMTWSPFHGERWSLTPALEQRARELQSRLANSALPIFFSTPDLALDVPQGRWLPVVVDPSIWELGLPVFSHGGVPVVAHAPSKAAVKGSDLADPVMKKLEAEGLIRYVRVEHVPAGEMPAVYTSVDIVLDQFSLGIYGVAACEAMAAGRIVVSFVSHQVRDFVSEETGLSLPIIDLSPSAIECEMRVLLADRDRMLEHARRGPEFVRTVHDGQLSARVLSDFLEP</sequence>
<dbReference type="Gene3D" id="3.40.50.2000">
    <property type="entry name" value="Glycogen Phosphorylase B"/>
    <property type="match status" value="1"/>
</dbReference>
<protein>
    <recommendedName>
        <fullName evidence="3">Glycosyltransferase involved in cell wall biosynthesis</fullName>
    </recommendedName>
</protein>
<dbReference type="AlphaFoldDB" id="A0A8H2PYY0"/>
<name>A0A8H2PYY0_9MICO</name>
<organism evidence="1 2">
    <name type="scientific">Rhodoglobus vestalii</name>
    <dbReference type="NCBI Taxonomy" id="193384"/>
    <lineage>
        <taxon>Bacteria</taxon>
        <taxon>Bacillati</taxon>
        <taxon>Actinomycetota</taxon>
        <taxon>Actinomycetes</taxon>
        <taxon>Micrococcales</taxon>
        <taxon>Microbacteriaceae</taxon>
        <taxon>Rhodoglobus</taxon>
    </lineage>
</organism>
<comment type="caution">
    <text evidence="1">The sequence shown here is derived from an EMBL/GenBank/DDBJ whole genome shotgun (WGS) entry which is preliminary data.</text>
</comment>
<dbReference type="EMBL" id="VFRA01000001">
    <property type="protein sequence ID" value="TQO20769.1"/>
    <property type="molecule type" value="Genomic_DNA"/>
</dbReference>
<dbReference type="SUPFAM" id="SSF53756">
    <property type="entry name" value="UDP-Glycosyltransferase/glycogen phosphorylase"/>
    <property type="match status" value="1"/>
</dbReference>
<evidence type="ECO:0008006" key="3">
    <source>
        <dbReference type="Google" id="ProtNLM"/>
    </source>
</evidence>
<dbReference type="Proteomes" id="UP000316560">
    <property type="component" value="Unassembled WGS sequence"/>
</dbReference>
<evidence type="ECO:0000313" key="1">
    <source>
        <dbReference type="EMBL" id="TQO20769.1"/>
    </source>
</evidence>
<keyword evidence="2" id="KW-1185">Reference proteome</keyword>
<accession>A0A8H2PYY0</accession>
<reference evidence="1 2" key="1">
    <citation type="submission" date="2019-06" db="EMBL/GenBank/DDBJ databases">
        <title>Sequencing the genomes of 1000 actinobacteria strains.</title>
        <authorList>
            <person name="Klenk H.-P."/>
        </authorList>
    </citation>
    <scope>NUCLEOTIDE SEQUENCE [LARGE SCALE GENOMIC DNA]</scope>
    <source>
        <strain evidence="1 2">DSM 21947</strain>
    </source>
</reference>
<dbReference type="OrthoDB" id="9809622at2"/>
<gene>
    <name evidence="1" type="ORF">FB472_2421</name>
</gene>
<evidence type="ECO:0000313" key="2">
    <source>
        <dbReference type="Proteomes" id="UP000316560"/>
    </source>
</evidence>
<proteinExistence type="predicted"/>